<evidence type="ECO:0000313" key="2">
    <source>
        <dbReference type="Proteomes" id="UP000033856"/>
    </source>
</evidence>
<accession>A0A0G0ZP94</accession>
<name>A0A0G0ZP94_9BACT</name>
<proteinExistence type="predicted"/>
<organism evidence="1 2">
    <name type="scientific">Candidatus Jorgensenbacteria bacterium GW2011_GWF2_41_8</name>
    <dbReference type="NCBI Taxonomy" id="1618667"/>
    <lineage>
        <taxon>Bacteria</taxon>
        <taxon>Candidatus Joergenseniibacteriota</taxon>
    </lineage>
</organism>
<protein>
    <submittedName>
        <fullName evidence="1">Uncharacterized protein</fullName>
    </submittedName>
</protein>
<reference evidence="1" key="1">
    <citation type="journal article" date="2015" name="Nature">
        <title>rRNA introns, odd ribosomes, and small enigmatic genomes across a large radiation of phyla.</title>
        <authorList>
            <person name="Brown C.T."/>
            <person name="Hug L.A."/>
            <person name="Thomas B.C."/>
            <person name="Sharon I."/>
            <person name="Castelle C.J."/>
            <person name="Singh A."/>
            <person name="Wilkins M.J."/>
            <person name="Williams K.H."/>
            <person name="Banfield J.F."/>
        </authorList>
    </citation>
    <scope>NUCLEOTIDE SEQUENCE [LARGE SCALE GENOMIC DNA]</scope>
</reference>
<dbReference type="AlphaFoldDB" id="A0A0G0ZP94"/>
<dbReference type="Proteomes" id="UP000033856">
    <property type="component" value="Unassembled WGS sequence"/>
</dbReference>
<comment type="caution">
    <text evidence="1">The sequence shown here is derived from an EMBL/GenBank/DDBJ whole genome shotgun (WGS) entry which is preliminary data.</text>
</comment>
<dbReference type="EMBL" id="LCCD01000038">
    <property type="protein sequence ID" value="KKS23856.1"/>
    <property type="molecule type" value="Genomic_DNA"/>
</dbReference>
<sequence length="105" mass="11960">MSSTRNTGMKKPAYPGPLVGKIFYKIAPRIGARVLMEREWNIAGQIIYPNGQKRYCSGTHRTRPELFSEKKRIASDTGELISDTEKGIFIFNDIAIKIWQTITKI</sequence>
<evidence type="ECO:0000313" key="1">
    <source>
        <dbReference type="EMBL" id="KKS23856.1"/>
    </source>
</evidence>
<gene>
    <name evidence="1" type="ORF">UU83_C0038G0001</name>
</gene>